<reference evidence="1 2" key="1">
    <citation type="submission" date="2023-03" db="EMBL/GenBank/DDBJ databases">
        <title>High recombination rates correlate with genetic variation in Cardiocondyla obscurior ants.</title>
        <authorList>
            <person name="Errbii M."/>
        </authorList>
    </citation>
    <scope>NUCLEOTIDE SEQUENCE [LARGE SCALE GENOMIC DNA]</scope>
    <source>
        <strain evidence="1">Alpha-2009</strain>
        <tissue evidence="1">Whole body</tissue>
    </source>
</reference>
<name>A0AAW2FQD0_9HYME</name>
<comment type="caution">
    <text evidence="1">The sequence shown here is derived from an EMBL/GenBank/DDBJ whole genome shotgun (WGS) entry which is preliminary data.</text>
</comment>
<protein>
    <submittedName>
        <fullName evidence="1">Uncharacterized protein</fullName>
    </submittedName>
</protein>
<keyword evidence="2" id="KW-1185">Reference proteome</keyword>
<accession>A0AAW2FQD0</accession>
<organism evidence="1 2">
    <name type="scientific">Cardiocondyla obscurior</name>
    <dbReference type="NCBI Taxonomy" id="286306"/>
    <lineage>
        <taxon>Eukaryota</taxon>
        <taxon>Metazoa</taxon>
        <taxon>Ecdysozoa</taxon>
        <taxon>Arthropoda</taxon>
        <taxon>Hexapoda</taxon>
        <taxon>Insecta</taxon>
        <taxon>Pterygota</taxon>
        <taxon>Neoptera</taxon>
        <taxon>Endopterygota</taxon>
        <taxon>Hymenoptera</taxon>
        <taxon>Apocrita</taxon>
        <taxon>Aculeata</taxon>
        <taxon>Formicoidea</taxon>
        <taxon>Formicidae</taxon>
        <taxon>Myrmicinae</taxon>
        <taxon>Cardiocondyla</taxon>
    </lineage>
</organism>
<gene>
    <name evidence="1" type="ORF">PUN28_010281</name>
</gene>
<dbReference type="EMBL" id="JADYXP020000009">
    <property type="protein sequence ID" value="KAL0117319.1"/>
    <property type="molecule type" value="Genomic_DNA"/>
</dbReference>
<proteinExistence type="predicted"/>
<dbReference type="AlphaFoldDB" id="A0AAW2FQD0"/>
<evidence type="ECO:0000313" key="1">
    <source>
        <dbReference type="EMBL" id="KAL0117319.1"/>
    </source>
</evidence>
<dbReference type="Proteomes" id="UP001430953">
    <property type="component" value="Unassembled WGS sequence"/>
</dbReference>
<sequence>MSRLTGLGIVVRSLPQRPDTANPRDSWWYFHRQTEVGKREKEEKKKEREDTCACTRVCLCAEACVSDLSRPSHISRSVAFAPSHFPSRAVNDLVGRCSRCSKVVRYMRARSRFHRIYATSL</sequence>
<evidence type="ECO:0000313" key="2">
    <source>
        <dbReference type="Proteomes" id="UP001430953"/>
    </source>
</evidence>